<feature type="transmembrane region" description="Helical" evidence="11">
    <location>
        <begin position="377"/>
        <end position="401"/>
    </location>
</feature>
<keyword evidence="5 11" id="KW-0812">Transmembrane</keyword>
<dbReference type="PANTHER" id="PTHR43045">
    <property type="entry name" value="SHIKIMATE TRANSPORTER"/>
    <property type="match status" value="1"/>
</dbReference>
<keyword evidence="4" id="KW-1003">Cell membrane</keyword>
<feature type="transmembrane region" description="Helical" evidence="11">
    <location>
        <begin position="160"/>
        <end position="186"/>
    </location>
</feature>
<dbReference type="PhylomeDB" id="Q1AVM9"/>
<protein>
    <recommendedName>
        <fullName evidence="10">Putative proline/betaine transporter</fullName>
    </recommendedName>
</protein>
<comment type="function">
    <text evidence="9">May be a proton symporter involved in the uptake of osmolytes such as proline and glycine betaine.</text>
</comment>
<dbReference type="Pfam" id="PF07690">
    <property type="entry name" value="MFS_1"/>
    <property type="match status" value="1"/>
</dbReference>
<feature type="transmembrane region" description="Helical" evidence="11">
    <location>
        <begin position="95"/>
        <end position="113"/>
    </location>
</feature>
<evidence type="ECO:0000256" key="10">
    <source>
        <dbReference type="ARBA" id="ARBA00039918"/>
    </source>
</evidence>
<keyword evidence="14" id="KW-1185">Reference proteome</keyword>
<evidence type="ECO:0000256" key="8">
    <source>
        <dbReference type="ARBA" id="ARBA00023136"/>
    </source>
</evidence>
<evidence type="ECO:0000259" key="12">
    <source>
        <dbReference type="PROSITE" id="PS50850"/>
    </source>
</evidence>
<feature type="transmembrane region" description="Helical" evidence="11">
    <location>
        <begin position="59"/>
        <end position="83"/>
    </location>
</feature>
<dbReference type="GO" id="GO:0015293">
    <property type="term" value="F:symporter activity"/>
    <property type="evidence" value="ECO:0007669"/>
    <property type="project" value="UniProtKB-KW"/>
</dbReference>
<evidence type="ECO:0000256" key="5">
    <source>
        <dbReference type="ARBA" id="ARBA00022692"/>
    </source>
</evidence>
<dbReference type="CDD" id="cd17369">
    <property type="entry name" value="MFS_ShiA_like"/>
    <property type="match status" value="1"/>
</dbReference>
<organism evidence="13 14">
    <name type="scientific">Rubrobacter xylanophilus (strain DSM 9941 / JCM 11954 / NBRC 16129 / PRD-1)</name>
    <dbReference type="NCBI Taxonomy" id="266117"/>
    <lineage>
        <taxon>Bacteria</taxon>
        <taxon>Bacillati</taxon>
        <taxon>Actinomycetota</taxon>
        <taxon>Rubrobacteria</taxon>
        <taxon>Rubrobacterales</taxon>
        <taxon>Rubrobacteraceae</taxon>
        <taxon>Rubrobacter</taxon>
    </lineage>
</organism>
<evidence type="ECO:0000256" key="11">
    <source>
        <dbReference type="SAM" id="Phobius"/>
    </source>
</evidence>
<comment type="similarity">
    <text evidence="2">Belongs to the major facilitator superfamily. Metabolite:H+ Symporter (MHS) family (TC 2.A.1.6) family.</text>
</comment>
<dbReference type="InterPro" id="IPR036259">
    <property type="entry name" value="MFS_trans_sf"/>
</dbReference>
<dbReference type="Proteomes" id="UP000006637">
    <property type="component" value="Chromosome"/>
</dbReference>
<evidence type="ECO:0000256" key="7">
    <source>
        <dbReference type="ARBA" id="ARBA00022989"/>
    </source>
</evidence>
<dbReference type="GO" id="GO:0005886">
    <property type="term" value="C:plasma membrane"/>
    <property type="evidence" value="ECO:0007669"/>
    <property type="project" value="UniProtKB-SubCell"/>
</dbReference>
<feature type="transmembrane region" description="Helical" evidence="11">
    <location>
        <begin position="119"/>
        <end position="139"/>
    </location>
</feature>
<dbReference type="AlphaFoldDB" id="Q1AVM9"/>
<evidence type="ECO:0000313" key="14">
    <source>
        <dbReference type="Proteomes" id="UP000006637"/>
    </source>
</evidence>
<keyword evidence="6" id="KW-0769">Symport</keyword>
<comment type="subcellular location">
    <subcellularLocation>
        <location evidence="1">Cell membrane</location>
        <topology evidence="1">Multi-pass membrane protein</topology>
    </subcellularLocation>
</comment>
<accession>Q1AVM9</accession>
<evidence type="ECO:0000256" key="4">
    <source>
        <dbReference type="ARBA" id="ARBA00022475"/>
    </source>
</evidence>
<evidence type="ECO:0000256" key="2">
    <source>
        <dbReference type="ARBA" id="ARBA00008240"/>
    </source>
</evidence>
<evidence type="ECO:0000256" key="9">
    <source>
        <dbReference type="ARBA" id="ARBA00037295"/>
    </source>
</evidence>
<dbReference type="EMBL" id="CP000386">
    <property type="protein sequence ID" value="ABG04549.1"/>
    <property type="molecule type" value="Genomic_DNA"/>
</dbReference>
<name>Q1AVM9_RUBXD</name>
<gene>
    <name evidence="13" type="ordered locus">Rxyl_1587</name>
</gene>
<evidence type="ECO:0000256" key="6">
    <source>
        <dbReference type="ARBA" id="ARBA00022847"/>
    </source>
</evidence>
<dbReference type="SUPFAM" id="SSF103473">
    <property type="entry name" value="MFS general substrate transporter"/>
    <property type="match status" value="1"/>
</dbReference>
<evidence type="ECO:0000313" key="13">
    <source>
        <dbReference type="EMBL" id="ABG04549.1"/>
    </source>
</evidence>
<dbReference type="FunFam" id="1.20.1250.20:FF:000001">
    <property type="entry name" value="Dicarboxylate MFS transporter"/>
    <property type="match status" value="1"/>
</dbReference>
<dbReference type="InterPro" id="IPR011701">
    <property type="entry name" value="MFS"/>
</dbReference>
<feature type="transmembrane region" description="Helical" evidence="11">
    <location>
        <begin position="338"/>
        <end position="356"/>
    </location>
</feature>
<keyword evidence="7 11" id="KW-1133">Transmembrane helix</keyword>
<feature type="transmembrane region" description="Helical" evidence="11">
    <location>
        <begin position="34"/>
        <end position="53"/>
    </location>
</feature>
<keyword evidence="3" id="KW-0813">Transport</keyword>
<dbReference type="STRING" id="266117.Rxyl_1587"/>
<proteinExistence type="inferred from homology"/>
<dbReference type="KEGG" id="rxy:Rxyl_1587"/>
<dbReference type="PROSITE" id="PS50850">
    <property type="entry name" value="MFS"/>
    <property type="match status" value="1"/>
</dbReference>
<feature type="transmembrane region" description="Helical" evidence="11">
    <location>
        <begin position="407"/>
        <end position="426"/>
    </location>
</feature>
<evidence type="ECO:0000256" key="1">
    <source>
        <dbReference type="ARBA" id="ARBA00004651"/>
    </source>
</evidence>
<sequence>MERMEARLGGEDIHPPTSIRKVAFASFIGSTVEWYDFFIYGTATALVFGQLFFPSANPLASTLAAFATFGVGFLFRPLGGAFFGHFGDRIGRKAMLVITLLVMGTATVLIGFLPTYAQVGVLAPVLLVTLRAIQGFSVGGEWAGGSLMVIEHAPPGRRGFYGAFPQIGPSAGTLLSAGVFAIVSALPEEQFLSWGWRIPFILSAIVVAVGLFIRLRIAESPIFERVKETRTEARMPIVDVFRAYGKNIVLIMGMRLAINTIYYGATVYALSYATEQLGIANSTMLTMILITAAIGFVSKPVYGAISDMIGRRPIYFAGAIVGALISFPFFWALETRSIILIFLAYVVAINVAHNLIDAIEASFYPELFGTRTRYSGAALGHQLGAAITGFTPLIAGALSAAGGWPLVAGYFTVACLVSVVCVYLATETFRKDIAEMESTEQQIAAEPRVQ</sequence>
<dbReference type="InterPro" id="IPR020846">
    <property type="entry name" value="MFS_dom"/>
</dbReference>
<feature type="transmembrane region" description="Helical" evidence="11">
    <location>
        <begin position="198"/>
        <end position="217"/>
    </location>
</feature>
<feature type="domain" description="Major facilitator superfamily (MFS) profile" evidence="12">
    <location>
        <begin position="22"/>
        <end position="430"/>
    </location>
</feature>
<dbReference type="HOGENOM" id="CLU_001265_39_5_11"/>
<feature type="transmembrane region" description="Helical" evidence="11">
    <location>
        <begin position="256"/>
        <end position="273"/>
    </location>
</feature>
<dbReference type="eggNOG" id="COG0477">
    <property type="taxonomic scope" value="Bacteria"/>
</dbReference>
<dbReference type="PANTHER" id="PTHR43045:SF1">
    <property type="entry name" value="SHIKIMATE TRANSPORTER"/>
    <property type="match status" value="1"/>
</dbReference>
<reference evidence="13 14" key="1">
    <citation type="submission" date="2006-06" db="EMBL/GenBank/DDBJ databases">
        <title>Complete sequence of Rubrobacter xylanophilus DSM 9941.</title>
        <authorList>
            <consortium name="US DOE Joint Genome Institute"/>
            <person name="Copeland A."/>
            <person name="Lucas S."/>
            <person name="Lapidus A."/>
            <person name="Barry K."/>
            <person name="Detter J.C."/>
            <person name="Glavina del Rio T."/>
            <person name="Hammon N."/>
            <person name="Israni S."/>
            <person name="Dalin E."/>
            <person name="Tice H."/>
            <person name="Pitluck S."/>
            <person name="Munk A.C."/>
            <person name="Brettin T."/>
            <person name="Bruce D."/>
            <person name="Han C."/>
            <person name="Tapia R."/>
            <person name="Gilna P."/>
            <person name="Schmutz J."/>
            <person name="Larimer F."/>
            <person name="Land M."/>
            <person name="Hauser L."/>
            <person name="Kyrpides N."/>
            <person name="Lykidis A."/>
            <person name="da Costa M.S."/>
            <person name="Rainey F.A."/>
            <person name="Empadinhas N."/>
            <person name="Jolivet E."/>
            <person name="Battista J.R."/>
            <person name="Richardson P."/>
        </authorList>
    </citation>
    <scope>NUCLEOTIDE SEQUENCE [LARGE SCALE GENOMIC DNA]</scope>
    <source>
        <strain evidence="14">DSM 9941 / NBRC 16129 / PRD-1</strain>
    </source>
</reference>
<evidence type="ECO:0000256" key="3">
    <source>
        <dbReference type="ARBA" id="ARBA00022448"/>
    </source>
</evidence>
<feature type="transmembrane region" description="Helical" evidence="11">
    <location>
        <begin position="314"/>
        <end position="332"/>
    </location>
</feature>
<dbReference type="Gene3D" id="1.20.1250.20">
    <property type="entry name" value="MFS general substrate transporter like domains"/>
    <property type="match status" value="1"/>
</dbReference>
<feature type="transmembrane region" description="Helical" evidence="11">
    <location>
        <begin position="279"/>
        <end position="302"/>
    </location>
</feature>
<keyword evidence="8 11" id="KW-0472">Membrane</keyword>